<gene>
    <name evidence="4" type="ORF">NERG_00524</name>
    <name evidence="5" type="ORF">NESG_00587</name>
</gene>
<evidence type="ECO:0000256" key="2">
    <source>
        <dbReference type="ARBA" id="ARBA00035107"/>
    </source>
</evidence>
<dbReference type="GO" id="GO:0003677">
    <property type="term" value="F:DNA binding"/>
    <property type="evidence" value="ECO:0007669"/>
    <property type="project" value="InterPro"/>
</dbReference>
<name>H8ZAA3_NEMA1</name>
<dbReference type="InterPro" id="IPR010982">
    <property type="entry name" value="Lambda_DNA-bd_dom_sf"/>
</dbReference>
<organism evidence="4">
    <name type="scientific">Nematocida ausubeli (strain ATCC PRA-371 / ERTm2)</name>
    <name type="common">Nematode killer fungus</name>
    <dbReference type="NCBI Taxonomy" id="1913371"/>
    <lineage>
        <taxon>Eukaryota</taxon>
        <taxon>Fungi</taxon>
        <taxon>Fungi incertae sedis</taxon>
        <taxon>Microsporidia</taxon>
        <taxon>Nematocida</taxon>
    </lineage>
</organism>
<dbReference type="Gene3D" id="1.10.260.40">
    <property type="entry name" value="lambda repressor-like DNA-binding domains"/>
    <property type="match status" value="1"/>
</dbReference>
<comment type="function">
    <text evidence="2">Transcriptional coactivator that stimulates GCN4-dependent transcriptional activity by bridging the DNA-binding region of GCN4 and TBP (SPT15), thereby recruiting TBP to GCN4-bound promoters. Involved in induction of the ribosome quality control (RQC) pathway; a pathway that degrades nascent peptide chains during problematic translation. Required to prevent stalled ribosomes from frameshifting.</text>
</comment>
<reference evidence="4" key="1">
    <citation type="submission" date="2011-03" db="EMBL/GenBank/DDBJ databases">
        <title>The Genome Sequence of Nematocida sp1 strain ERTm2.</title>
        <authorList>
            <consortium name="The Broad Institute Genome Sequencing Platform"/>
            <consortium name="The Broad Institute Genome Sequencing Center for Infectious Disease"/>
            <person name="Cuomo C."/>
            <person name="Troemel E."/>
            <person name="Young S.K."/>
            <person name="Zeng Q."/>
            <person name="Gargeya S."/>
            <person name="Fitzgerald M."/>
            <person name="Haas B."/>
            <person name="Abouelleil A."/>
            <person name="Alvarado L."/>
            <person name="Arachchi H.M."/>
            <person name="Berlin A."/>
            <person name="Brown A."/>
            <person name="Chapman S.B."/>
            <person name="Chen Z."/>
            <person name="Dunbar C."/>
            <person name="Freedman E."/>
            <person name="Gearin G."/>
            <person name="Gellesch M."/>
            <person name="Goldberg J."/>
            <person name="Griggs A."/>
            <person name="Gujja S."/>
            <person name="Heilman E.R."/>
            <person name="Heiman D."/>
            <person name="Howarth C."/>
            <person name="Larson L."/>
            <person name="Lui A."/>
            <person name="MacDonald P.J.P."/>
            <person name="Mehta T."/>
            <person name="Montmayeur A."/>
            <person name="Murphy C."/>
            <person name="Neiman D."/>
            <person name="Pearson M."/>
            <person name="Priest M."/>
            <person name="Roberts A."/>
            <person name="Saif S."/>
            <person name="Shea T."/>
            <person name="Shenoy N."/>
            <person name="Sisk P."/>
            <person name="Stolte C."/>
            <person name="Sykes S."/>
            <person name="White J."/>
            <person name="Yandava C."/>
            <person name="Wortman J."/>
            <person name="Nusbaum C."/>
            <person name="Birren B."/>
        </authorList>
    </citation>
    <scope>NUCLEOTIDE SEQUENCE</scope>
    <source>
        <strain evidence="4">ERTm2</strain>
    </source>
</reference>
<evidence type="ECO:0000313" key="5">
    <source>
        <dbReference type="EMBL" id="KFG26441.1"/>
    </source>
</evidence>
<accession>H8ZAA3</accession>
<proteinExistence type="inferred from homology"/>
<evidence type="ECO:0000259" key="3">
    <source>
        <dbReference type="PROSITE" id="PS50943"/>
    </source>
</evidence>
<dbReference type="CDD" id="cd00093">
    <property type="entry name" value="HTH_XRE"/>
    <property type="match status" value="1"/>
</dbReference>
<reference evidence="5 6" key="3">
    <citation type="journal article" date="2014" name="Genome Announc.">
        <title>Genome Sequence of the Microsporidian Species Nematocida sp1 Strain ERTm6 (ATCC PRA-372).</title>
        <authorList>
            <person name="Bakowski M.A."/>
            <person name="Priest M."/>
            <person name="Young S."/>
            <person name="Cuomo C.A."/>
            <person name="Troemel E.R."/>
        </authorList>
    </citation>
    <scope>NUCLEOTIDE SEQUENCE [LARGE SCALE GENOMIC DNA]</scope>
    <source>
        <strain evidence="5 6">ERTm6</strain>
    </source>
</reference>
<dbReference type="Pfam" id="PF01381">
    <property type="entry name" value="HTH_3"/>
    <property type="match status" value="1"/>
</dbReference>
<protein>
    <recommendedName>
        <fullName evidence="3">HTH cro/C1-type domain-containing protein</fullName>
    </recommendedName>
</protein>
<dbReference type="EMBL" id="JH604633">
    <property type="protein sequence ID" value="EHY66884.1"/>
    <property type="molecule type" value="Genomic_DNA"/>
</dbReference>
<dbReference type="InterPro" id="IPR001387">
    <property type="entry name" value="Cro/C1-type_HTH"/>
</dbReference>
<reference evidence="5" key="2">
    <citation type="submission" date="2012-10" db="EMBL/GenBank/DDBJ databases">
        <authorList>
            <consortium name="The Broad Institute Genome Sequencing Platform"/>
            <consortium name="The Broad Institute Genome Sequencing Center for Infectious Disease"/>
            <person name="Cuomo C."/>
            <person name="Troemel E."/>
            <person name="Walker B."/>
            <person name="Young S.K."/>
            <person name="Zeng Q."/>
            <person name="Gargeya S."/>
            <person name="Fitzgerald M."/>
            <person name="Haas B."/>
            <person name="Abouelleil A."/>
            <person name="Alvarado L."/>
            <person name="Arachchi H.M."/>
            <person name="Berlin A.M."/>
            <person name="Chapman S.B."/>
            <person name="Goldberg J."/>
            <person name="Griggs A."/>
            <person name="Gujja S."/>
            <person name="Hansen M."/>
            <person name="Howarth C."/>
            <person name="Imamovic A."/>
            <person name="Larimer J."/>
            <person name="McCowan C."/>
            <person name="Murphy C."/>
            <person name="Neiman D."/>
            <person name="Pearson M."/>
            <person name="Priest M."/>
            <person name="Roberts A."/>
            <person name="Saif S."/>
            <person name="Shea T."/>
            <person name="Sisk P."/>
            <person name="Sykes S."/>
            <person name="Wortman J."/>
            <person name="Nusbaum C."/>
            <person name="Birren B."/>
        </authorList>
    </citation>
    <scope>NUCLEOTIDE SEQUENCE</scope>
    <source>
        <strain evidence="5">ERTm6</strain>
    </source>
</reference>
<comment type="similarity">
    <text evidence="1">Belongs to the MBF1 family.</text>
</comment>
<dbReference type="HOGENOM" id="CLU_2004495_0_0_1"/>
<evidence type="ECO:0000256" key="1">
    <source>
        <dbReference type="ARBA" id="ARBA00009802"/>
    </source>
</evidence>
<accession>A0A086J2S3</accession>
<dbReference type="Proteomes" id="UP000054524">
    <property type="component" value="Unassembled WGS sequence"/>
</dbReference>
<evidence type="ECO:0000313" key="4">
    <source>
        <dbReference type="EMBL" id="EHY66884.1"/>
    </source>
</evidence>
<dbReference type="OrthoDB" id="10253401at2759"/>
<dbReference type="Proteomes" id="UP000005622">
    <property type="component" value="Unassembled WGS sequence"/>
</dbReference>
<dbReference type="PROSITE" id="PS50943">
    <property type="entry name" value="HTH_CROC1"/>
    <property type="match status" value="1"/>
</dbReference>
<dbReference type="EMBL" id="AKIJ01000002">
    <property type="protein sequence ID" value="KFG26441.1"/>
    <property type="molecule type" value="Genomic_DNA"/>
</dbReference>
<dbReference type="AlphaFoldDB" id="H8ZAA3"/>
<feature type="domain" description="HTH cro/C1-type" evidence="3">
    <location>
        <begin position="65"/>
        <end position="119"/>
    </location>
</feature>
<sequence length="124" mass="13884">MPRPEPKSTAKPANMFDDRVVRLTKTVKPQSVARPIPGVSSSVLYNEETGVLKVIKFQSGFGKAVRSAREKMKLSQKDLASKISKPVHAITDIEKDDAVFDKLILQRLEKVLETKFEARFSQGK</sequence>
<keyword evidence="6" id="KW-1185">Reference proteome</keyword>
<dbReference type="SUPFAM" id="SSF47413">
    <property type="entry name" value="lambda repressor-like DNA-binding domains"/>
    <property type="match status" value="1"/>
</dbReference>
<dbReference type="SMART" id="SM00530">
    <property type="entry name" value="HTH_XRE"/>
    <property type="match status" value="1"/>
</dbReference>
<evidence type="ECO:0000313" key="6">
    <source>
        <dbReference type="Proteomes" id="UP000054524"/>
    </source>
</evidence>